<evidence type="ECO:0000256" key="4">
    <source>
        <dbReference type="ARBA" id="ARBA00022842"/>
    </source>
</evidence>
<comment type="similarity">
    <text evidence="2">Belongs to the HAD-like hydrolase superfamily. CbbY/CbbZ/Gph/YieH family.</text>
</comment>
<protein>
    <submittedName>
        <fullName evidence="6">Haloacid dehalogenase superfamily, subfamily IA, variant 3 with third motif having DD or ED/haloacid dehalogenase superfamily, subfamily IA, variant 1 with third motif having Dx(3-4)D or Dx(3-4)E</fullName>
    </submittedName>
</protein>
<dbReference type="RefSeq" id="WP_091394117.1">
    <property type="nucleotide sequence ID" value="NZ_BKAI01000004.1"/>
</dbReference>
<dbReference type="InterPro" id="IPR051600">
    <property type="entry name" value="Beta-PGM-like"/>
</dbReference>
<dbReference type="PANTHER" id="PTHR46193">
    <property type="entry name" value="6-PHOSPHOGLUCONATE PHOSPHATASE"/>
    <property type="match status" value="1"/>
</dbReference>
<dbReference type="Proteomes" id="UP000199580">
    <property type="component" value="Unassembled WGS sequence"/>
</dbReference>
<comment type="cofactor">
    <cofactor evidence="1">
        <name>Mg(2+)</name>
        <dbReference type="ChEBI" id="CHEBI:18420"/>
    </cofactor>
</comment>
<keyword evidence="7" id="KW-1185">Reference proteome</keyword>
<dbReference type="InterPro" id="IPR041492">
    <property type="entry name" value="HAD_2"/>
</dbReference>
<dbReference type="GO" id="GO:0046872">
    <property type="term" value="F:metal ion binding"/>
    <property type="evidence" value="ECO:0007669"/>
    <property type="project" value="UniProtKB-KW"/>
</dbReference>
<reference evidence="6 7" key="1">
    <citation type="submission" date="2016-10" db="EMBL/GenBank/DDBJ databases">
        <authorList>
            <person name="de Groot N.N."/>
        </authorList>
    </citation>
    <scope>NUCLEOTIDE SEQUENCE [LARGE SCALE GENOMIC DNA]</scope>
    <source>
        <strain evidence="6 7">CGMCC 1.10076</strain>
    </source>
</reference>
<keyword evidence="5" id="KW-0119">Carbohydrate metabolism</keyword>
<dbReference type="GO" id="GO:0003824">
    <property type="term" value="F:catalytic activity"/>
    <property type="evidence" value="ECO:0007669"/>
    <property type="project" value="UniProtKB-ARBA"/>
</dbReference>
<dbReference type="SUPFAM" id="SSF56784">
    <property type="entry name" value="HAD-like"/>
    <property type="match status" value="1"/>
</dbReference>
<accession>A0A1G8WIP7</accession>
<dbReference type="InterPro" id="IPR023198">
    <property type="entry name" value="PGP-like_dom2"/>
</dbReference>
<dbReference type="NCBIfam" id="TIGR01509">
    <property type="entry name" value="HAD-SF-IA-v3"/>
    <property type="match status" value="1"/>
</dbReference>
<keyword evidence="3" id="KW-0479">Metal-binding</keyword>
<evidence type="ECO:0000313" key="6">
    <source>
        <dbReference type="EMBL" id="SDJ78061.1"/>
    </source>
</evidence>
<dbReference type="OrthoDB" id="9797743at2"/>
<evidence type="ECO:0000256" key="5">
    <source>
        <dbReference type="ARBA" id="ARBA00023277"/>
    </source>
</evidence>
<dbReference type="SFLD" id="SFLDG01129">
    <property type="entry name" value="C1.5:_HAD__Beta-PGM__Phosphata"/>
    <property type="match status" value="1"/>
</dbReference>
<dbReference type="SFLD" id="SFLDS00003">
    <property type="entry name" value="Haloacid_Dehalogenase"/>
    <property type="match status" value="1"/>
</dbReference>
<dbReference type="CDD" id="cd16423">
    <property type="entry name" value="HAD_BPGM-like"/>
    <property type="match status" value="1"/>
</dbReference>
<dbReference type="STRING" id="1128970.SAMN04487935_1835"/>
<dbReference type="Gene3D" id="3.40.50.1000">
    <property type="entry name" value="HAD superfamily/HAD-like"/>
    <property type="match status" value="1"/>
</dbReference>
<dbReference type="InterPro" id="IPR036412">
    <property type="entry name" value="HAD-like_sf"/>
</dbReference>
<gene>
    <name evidence="6" type="ORF">SAMN04487935_1835</name>
</gene>
<dbReference type="AlphaFoldDB" id="A0A1G8WIP7"/>
<evidence type="ECO:0000256" key="3">
    <source>
        <dbReference type="ARBA" id="ARBA00022723"/>
    </source>
</evidence>
<dbReference type="InterPro" id="IPR006439">
    <property type="entry name" value="HAD-SF_hydro_IA"/>
</dbReference>
<dbReference type="InterPro" id="IPR023214">
    <property type="entry name" value="HAD_sf"/>
</dbReference>
<name>A0A1G8WIP7_9FLAO</name>
<evidence type="ECO:0000256" key="2">
    <source>
        <dbReference type="ARBA" id="ARBA00006171"/>
    </source>
</evidence>
<dbReference type="NCBIfam" id="TIGR01549">
    <property type="entry name" value="HAD-SF-IA-v1"/>
    <property type="match status" value="1"/>
</dbReference>
<evidence type="ECO:0000313" key="7">
    <source>
        <dbReference type="Proteomes" id="UP000199580"/>
    </source>
</evidence>
<keyword evidence="4" id="KW-0460">Magnesium</keyword>
<dbReference type="EMBL" id="FNEZ01000002">
    <property type="protein sequence ID" value="SDJ78061.1"/>
    <property type="molecule type" value="Genomic_DNA"/>
</dbReference>
<organism evidence="6 7">
    <name type="scientific">Flavobacterium noncentrifugens</name>
    <dbReference type="NCBI Taxonomy" id="1128970"/>
    <lineage>
        <taxon>Bacteria</taxon>
        <taxon>Pseudomonadati</taxon>
        <taxon>Bacteroidota</taxon>
        <taxon>Flavobacteriia</taxon>
        <taxon>Flavobacteriales</taxon>
        <taxon>Flavobacteriaceae</taxon>
        <taxon>Flavobacterium</taxon>
    </lineage>
</organism>
<evidence type="ECO:0000256" key="1">
    <source>
        <dbReference type="ARBA" id="ARBA00001946"/>
    </source>
</evidence>
<dbReference type="PRINTS" id="PR00413">
    <property type="entry name" value="HADHALOGNASE"/>
</dbReference>
<dbReference type="Gene3D" id="1.10.150.240">
    <property type="entry name" value="Putative phosphatase, domain 2"/>
    <property type="match status" value="1"/>
</dbReference>
<dbReference type="Pfam" id="PF13419">
    <property type="entry name" value="HAD_2"/>
    <property type="match status" value="1"/>
</dbReference>
<dbReference type="SFLD" id="SFLDG01135">
    <property type="entry name" value="C1.5.6:_HAD__Beta-PGM__Phospha"/>
    <property type="match status" value="1"/>
</dbReference>
<sequence length="218" mass="24533">MIKTVIFDMDGVIVDTEPVHSYAFHQHFKNLGIDVSDAVYATLLGKSTKNVYQSLKEKFHLDADIQTLINQKRAIFNDAFDHKPDLFLIDGVEDLIKDLYSKGMQLIVASSSSKQTIDRVFKRFNLYQYFTDVVSGEDFPKSKPDPEIFLHAAALSKAPKDNCIVIEDSSNGVKAAKAAGIFCIGYDSVHSKMQDLSEADVVIREFSELNFEKIKNLK</sequence>
<dbReference type="PANTHER" id="PTHR46193:SF18">
    <property type="entry name" value="HEXITOL PHOSPHATASE B"/>
    <property type="match status" value="1"/>
</dbReference>
<proteinExistence type="inferred from homology"/>